<feature type="domain" description="ATP-grasp" evidence="20">
    <location>
        <begin position="688"/>
        <end position="880"/>
    </location>
</feature>
<sequence>MPKDTSIKSVLIIGSGPIVIGQACEFDYAGSQSARSIREEGIEVILINSNPATIMTDPTMADHVYLKPLTTKSIIEILKEHPQIDAVLPTMGGQTALNLCLEADEKGIWQDFGVRLIGVDVNAINITEDREQFKQLLQKINVPTAPAKTATSFLEGKEIAQEFGFPLVIRPSFTLGGTGAAFVHSKEEFDEKLTYGLEMSPIHEVLIDKALLGWKEYELELLRDKNDNVVIICSIENMDPMGIHTGDSITVAPAMTLSDTTFQKLRDYAILMMRSIGNFAGGCNVQFAVSPDDKEDIVAIEINPRVSRSSALASKATGYPIAKIASKLALGYNLDELQNQITKSTSALFEPTLDYVIVKIPRWNFDKFEGADRTLGLQMKSVGEVMGIGRSFQEALHKATQSLEIKRNGLGADGKGYTNYEQIIEKLTFASWDRVFVIYDAIAMGIPLSRIHEITKIDMWFLKQYEELYTLEKEISNYKISNLPKELLLEAKQKGFADRQIAHMMNCLESEVHTLRMDQNINRVFKLVDTCAAEFKAQTPYYYSTFEAEIEKANGERYVDNESVVTDKKKIIVLGSGPNRIGQGIEFDYSCVHGVLAAKECGYETIMINCNPETVSTDFDTADKLYFEPVFWEHIYDIIQHEKPEGVIVQLGGQTALKLAEKLSKYGVKIIGTSFDALDLAEDRGRFSDLLRELHIPFPQFGIAETADEASALADTLDFPLLIRPSYVLGGQGMKIVINKKELEEHVINLLKTIPGNKLLLDHYLAGAIEAEADAICDADGNVYIIGIMEHIEPCGVHSGDSNATLPPFNLGEFVMQQIKDHTYKIARALKTVGLINIQFAIKDDTVYIIEANPRASRTVPFIAKAYGEPYVNYATKVMLGHNKVTDFDFNPQLKGYAIKQPVFSFSKFQNVNKALGPEMKSTGESILFIDDLKDDQFYELYSRRKMYLSK</sequence>
<dbReference type="PROSITE" id="PS00867">
    <property type="entry name" value="CPSASE_2"/>
    <property type="match status" value="1"/>
</dbReference>
<evidence type="ECO:0000256" key="10">
    <source>
        <dbReference type="ARBA" id="ARBA00022741"/>
    </source>
</evidence>
<dbReference type="FunFam" id="3.40.50.20:FF:000002">
    <property type="entry name" value="Carbamoyl-phosphate synthase large chain"/>
    <property type="match status" value="1"/>
</dbReference>
<comment type="similarity">
    <text evidence="4">Belongs to the CarB family.</text>
</comment>
<evidence type="ECO:0000256" key="15">
    <source>
        <dbReference type="ARBA" id="ARBA00047359"/>
    </source>
</evidence>
<dbReference type="GO" id="GO:0005524">
    <property type="term" value="F:ATP binding"/>
    <property type="evidence" value="ECO:0007669"/>
    <property type="project" value="UniProtKB-UniRule"/>
</dbReference>
<keyword evidence="22" id="KW-1185">Reference proteome</keyword>
<gene>
    <name evidence="21" type="ORF">SAMN05444366_3482</name>
</gene>
<evidence type="ECO:0000256" key="16">
    <source>
        <dbReference type="ARBA" id="ARBA00048816"/>
    </source>
</evidence>
<dbReference type="SUPFAM" id="SSF52440">
    <property type="entry name" value="PreATP-grasp domain"/>
    <property type="match status" value="2"/>
</dbReference>
<evidence type="ECO:0000259" key="20">
    <source>
        <dbReference type="PROSITE" id="PS50975"/>
    </source>
</evidence>
<dbReference type="SUPFAM" id="SSF56059">
    <property type="entry name" value="Glutathione synthetase ATP-binding domain-like"/>
    <property type="match status" value="2"/>
</dbReference>
<dbReference type="GO" id="GO:0005737">
    <property type="term" value="C:cytoplasm"/>
    <property type="evidence" value="ECO:0007669"/>
    <property type="project" value="TreeGrafter"/>
</dbReference>
<name>A0A1M7JS77_9FLAO</name>
<dbReference type="STRING" id="29534.SAMN05444366_3482"/>
<dbReference type="PANTHER" id="PTHR11405">
    <property type="entry name" value="CARBAMOYLTRANSFERASE FAMILY MEMBER"/>
    <property type="match status" value="1"/>
</dbReference>
<evidence type="ECO:0000256" key="4">
    <source>
        <dbReference type="ARBA" id="ARBA00009799"/>
    </source>
</evidence>
<dbReference type="GO" id="GO:0006526">
    <property type="term" value="P:L-arginine biosynthetic process"/>
    <property type="evidence" value="ECO:0007669"/>
    <property type="project" value="UniProtKB-KW"/>
</dbReference>
<dbReference type="InterPro" id="IPR036897">
    <property type="entry name" value="CarbamoylP_synth_lsu_oligo_sf"/>
</dbReference>
<dbReference type="NCBIfam" id="TIGR01369">
    <property type="entry name" value="CPSaseII_lrg"/>
    <property type="match status" value="1"/>
</dbReference>
<dbReference type="InterPro" id="IPR011761">
    <property type="entry name" value="ATP-grasp"/>
</dbReference>
<evidence type="ECO:0000256" key="8">
    <source>
        <dbReference type="ARBA" id="ARBA00022723"/>
    </source>
</evidence>
<dbReference type="PRINTS" id="PR00098">
    <property type="entry name" value="CPSASE"/>
</dbReference>
<comment type="subunit">
    <text evidence="18">Composed of two chains; the small (or glutamine) chain promotes the hydrolysis of glutamine to ammonia, which is used by the large (or ammonia) chain to synthesize carbamoyl phosphate. Tetramer of heterodimers (alpha,beta)4.</text>
</comment>
<dbReference type="InterPro" id="IPR005479">
    <property type="entry name" value="CPAse_ATP-bd"/>
</dbReference>
<evidence type="ECO:0000256" key="6">
    <source>
        <dbReference type="ARBA" id="ARBA00022598"/>
    </source>
</evidence>
<evidence type="ECO:0000313" key="22">
    <source>
        <dbReference type="Proteomes" id="UP000184121"/>
    </source>
</evidence>
<dbReference type="FunFam" id="3.30.470.20:FF:000007">
    <property type="entry name" value="Carbamoyl-phosphate synthase large chain"/>
    <property type="match status" value="1"/>
</dbReference>
<keyword evidence="11 19" id="KW-0067">ATP-binding</keyword>
<dbReference type="PROSITE" id="PS50975">
    <property type="entry name" value="ATP_GRASP"/>
    <property type="match status" value="2"/>
</dbReference>
<dbReference type="GO" id="GO:0004087">
    <property type="term" value="F:carbamoyl-phosphate synthase (ammonia) activity"/>
    <property type="evidence" value="ECO:0007669"/>
    <property type="project" value="UniProtKB-EC"/>
</dbReference>
<dbReference type="Proteomes" id="UP000184121">
    <property type="component" value="Unassembled WGS sequence"/>
</dbReference>
<dbReference type="NCBIfam" id="NF003671">
    <property type="entry name" value="PRK05294.1"/>
    <property type="match status" value="1"/>
</dbReference>
<proteinExistence type="inferred from homology"/>
<evidence type="ECO:0000256" key="19">
    <source>
        <dbReference type="PROSITE-ProRule" id="PRU00409"/>
    </source>
</evidence>
<dbReference type="InterPro" id="IPR006275">
    <property type="entry name" value="CPSase_lsu"/>
</dbReference>
<comment type="catalytic activity">
    <reaction evidence="16">
        <text>hydrogencarbonate + L-glutamine + 2 ATP + H2O = carbamoyl phosphate + L-glutamate + 2 ADP + phosphate + 2 H(+)</text>
        <dbReference type="Rhea" id="RHEA:18633"/>
        <dbReference type="ChEBI" id="CHEBI:15377"/>
        <dbReference type="ChEBI" id="CHEBI:15378"/>
        <dbReference type="ChEBI" id="CHEBI:17544"/>
        <dbReference type="ChEBI" id="CHEBI:29985"/>
        <dbReference type="ChEBI" id="CHEBI:30616"/>
        <dbReference type="ChEBI" id="CHEBI:43474"/>
        <dbReference type="ChEBI" id="CHEBI:58228"/>
        <dbReference type="ChEBI" id="CHEBI:58359"/>
        <dbReference type="ChEBI" id="CHEBI:456216"/>
        <dbReference type="EC" id="6.3.5.5"/>
    </reaction>
</comment>
<keyword evidence="12" id="KW-0460">Magnesium</keyword>
<dbReference type="InterPro" id="IPR005483">
    <property type="entry name" value="CPSase_dom"/>
</dbReference>
<comment type="catalytic activity">
    <reaction evidence="15">
        <text>hydrogencarbonate + NH4(+) + 2 ATP = carbamoyl phosphate + 2 ADP + phosphate + 2 H(+)</text>
        <dbReference type="Rhea" id="RHEA:18029"/>
        <dbReference type="ChEBI" id="CHEBI:15378"/>
        <dbReference type="ChEBI" id="CHEBI:17544"/>
        <dbReference type="ChEBI" id="CHEBI:28938"/>
        <dbReference type="ChEBI" id="CHEBI:30616"/>
        <dbReference type="ChEBI" id="CHEBI:43474"/>
        <dbReference type="ChEBI" id="CHEBI:58228"/>
        <dbReference type="ChEBI" id="CHEBI:456216"/>
        <dbReference type="EC" id="6.3.4.16"/>
    </reaction>
</comment>
<accession>A0A1M7JS77</accession>
<dbReference type="Gene3D" id="3.30.470.20">
    <property type="entry name" value="ATP-grasp fold, B domain"/>
    <property type="match status" value="2"/>
</dbReference>
<dbReference type="SMART" id="SM01096">
    <property type="entry name" value="CPSase_L_D3"/>
    <property type="match status" value="1"/>
</dbReference>
<dbReference type="InterPro" id="IPR058047">
    <property type="entry name" value="CPSase_preATP-grasp"/>
</dbReference>
<dbReference type="Pfam" id="PF25596">
    <property type="entry name" value="CPSase_L_D1"/>
    <property type="match status" value="2"/>
</dbReference>
<dbReference type="Pfam" id="PF02786">
    <property type="entry name" value="CPSase_L_D2"/>
    <property type="match status" value="2"/>
</dbReference>
<evidence type="ECO:0000256" key="3">
    <source>
        <dbReference type="ARBA" id="ARBA00005077"/>
    </source>
</evidence>
<evidence type="ECO:0000313" key="21">
    <source>
        <dbReference type="EMBL" id="SHM55771.1"/>
    </source>
</evidence>
<evidence type="ECO:0000256" key="13">
    <source>
        <dbReference type="ARBA" id="ARBA00022975"/>
    </source>
</evidence>
<keyword evidence="13" id="KW-0665">Pyrimidine biosynthesis</keyword>
<evidence type="ECO:0000256" key="2">
    <source>
        <dbReference type="ARBA" id="ARBA00004812"/>
    </source>
</evidence>
<evidence type="ECO:0000256" key="5">
    <source>
        <dbReference type="ARBA" id="ARBA00022571"/>
    </source>
</evidence>
<protein>
    <submittedName>
        <fullName evidence="21">Carbamoyl-phosphate synthase large subunit</fullName>
    </submittedName>
</protein>
<dbReference type="RefSeq" id="WP_072974444.1">
    <property type="nucleotide sequence ID" value="NZ_FRBY01000005.1"/>
</dbReference>
<dbReference type="Gene3D" id="1.10.1030.10">
    <property type="entry name" value="Carbamoyl-phosphate synthetase, large subunit oligomerisation domain"/>
    <property type="match status" value="1"/>
</dbReference>
<dbReference type="OrthoDB" id="9804197at2"/>
<comment type="pathway">
    <text evidence="2">Pyrimidine metabolism; UMP biosynthesis via de novo pathway; (S)-dihydroorotate from bicarbonate: step 1/3.</text>
</comment>
<comment type="function">
    <text evidence="17">Large subunit of the glutamine-dependent carbamoyl phosphate synthetase (CPSase). CPSase catalyzes the formation of carbamoyl phosphate from the ammonia moiety of glutamine, carbonate, and phosphate donated by ATP, constituting the first step of 2 biosynthetic pathways, one leading to arginine and/or urea and the other to pyrimidine nucleotides. The large subunit (synthetase) binds the substrates ammonia (free or transferred from glutamine from the small subunit), hydrogencarbonate and ATP and carries out an ATP-coupled ligase reaction, activating hydrogencarbonate by forming carboxy phosphate which reacts with ammonia to form carbamoyl phosphate.</text>
</comment>
<dbReference type="AlphaFoldDB" id="A0A1M7JS77"/>
<dbReference type="GO" id="GO:0006221">
    <property type="term" value="P:pyrimidine nucleotide biosynthetic process"/>
    <property type="evidence" value="ECO:0007669"/>
    <property type="project" value="UniProtKB-KW"/>
</dbReference>
<dbReference type="Gene3D" id="3.40.50.20">
    <property type="match status" value="2"/>
</dbReference>
<evidence type="ECO:0000256" key="18">
    <source>
        <dbReference type="ARBA" id="ARBA00062056"/>
    </source>
</evidence>
<dbReference type="InterPro" id="IPR005480">
    <property type="entry name" value="CPSase_lsu_oligo"/>
</dbReference>
<keyword evidence="9" id="KW-0677">Repeat</keyword>
<dbReference type="EMBL" id="FRBY01000005">
    <property type="protein sequence ID" value="SHM55771.1"/>
    <property type="molecule type" value="Genomic_DNA"/>
</dbReference>
<evidence type="ECO:0000256" key="11">
    <source>
        <dbReference type="ARBA" id="ARBA00022840"/>
    </source>
</evidence>
<dbReference type="Gene3D" id="3.30.1490.20">
    <property type="entry name" value="ATP-grasp fold, A domain"/>
    <property type="match status" value="2"/>
</dbReference>
<dbReference type="InterPro" id="IPR013815">
    <property type="entry name" value="ATP_grasp_subdomain_1"/>
</dbReference>
<dbReference type="NCBIfam" id="NF009455">
    <property type="entry name" value="PRK12815.1"/>
    <property type="match status" value="1"/>
</dbReference>
<evidence type="ECO:0000256" key="9">
    <source>
        <dbReference type="ARBA" id="ARBA00022737"/>
    </source>
</evidence>
<keyword evidence="7" id="KW-0028">Amino-acid biosynthesis</keyword>
<dbReference type="PANTHER" id="PTHR11405:SF53">
    <property type="entry name" value="CARBAMOYL-PHOSPHATE SYNTHASE [AMMONIA], MITOCHONDRIAL"/>
    <property type="match status" value="1"/>
</dbReference>
<comment type="pathway">
    <text evidence="3">Amino-acid biosynthesis; L-arginine biosynthesis; carbamoyl phosphate from bicarbonate: step 1/1.</text>
</comment>
<evidence type="ECO:0000256" key="7">
    <source>
        <dbReference type="ARBA" id="ARBA00022605"/>
    </source>
</evidence>
<dbReference type="GO" id="GO:0046872">
    <property type="term" value="F:metal ion binding"/>
    <property type="evidence" value="ECO:0007669"/>
    <property type="project" value="UniProtKB-KW"/>
</dbReference>
<keyword evidence="14" id="KW-0464">Manganese</keyword>
<feature type="domain" description="ATP-grasp" evidence="20">
    <location>
        <begin position="134"/>
        <end position="330"/>
    </location>
</feature>
<keyword evidence="10 19" id="KW-0547">Nucleotide-binding</keyword>
<evidence type="ECO:0000256" key="1">
    <source>
        <dbReference type="ARBA" id="ARBA00001936"/>
    </source>
</evidence>
<organism evidence="21 22">
    <name type="scientific">Flavobacterium saccharophilum</name>
    <dbReference type="NCBI Taxonomy" id="29534"/>
    <lineage>
        <taxon>Bacteria</taxon>
        <taxon>Pseudomonadati</taxon>
        <taxon>Bacteroidota</taxon>
        <taxon>Flavobacteriia</taxon>
        <taxon>Flavobacteriales</taxon>
        <taxon>Flavobacteriaceae</taxon>
        <taxon>Flavobacterium</taxon>
    </lineage>
</organism>
<evidence type="ECO:0000256" key="14">
    <source>
        <dbReference type="ARBA" id="ARBA00023211"/>
    </source>
</evidence>
<dbReference type="InterPro" id="IPR016185">
    <property type="entry name" value="PreATP-grasp_dom_sf"/>
</dbReference>
<dbReference type="SUPFAM" id="SSF48108">
    <property type="entry name" value="Carbamoyl phosphate synthetase, large subunit connection domain"/>
    <property type="match status" value="1"/>
</dbReference>
<dbReference type="GO" id="GO:0004088">
    <property type="term" value="F:carbamoyl-phosphate synthase (glutamine-hydrolyzing) activity"/>
    <property type="evidence" value="ECO:0007669"/>
    <property type="project" value="UniProtKB-EC"/>
</dbReference>
<dbReference type="GO" id="GO:0006541">
    <property type="term" value="P:glutamine metabolic process"/>
    <property type="evidence" value="ECO:0007669"/>
    <property type="project" value="TreeGrafter"/>
</dbReference>
<dbReference type="PROSITE" id="PS51257">
    <property type="entry name" value="PROKAR_LIPOPROTEIN"/>
    <property type="match status" value="1"/>
</dbReference>
<keyword evidence="6" id="KW-0436">Ligase</keyword>
<keyword evidence="8" id="KW-0479">Metal-binding</keyword>
<dbReference type="FunFam" id="3.40.50.20:FF:000001">
    <property type="entry name" value="Carbamoyl-phosphate synthase large chain"/>
    <property type="match status" value="1"/>
</dbReference>
<dbReference type="PROSITE" id="PS00866">
    <property type="entry name" value="CPSASE_1"/>
    <property type="match status" value="2"/>
</dbReference>
<keyword evidence="5" id="KW-0055">Arginine biosynthesis</keyword>
<dbReference type="FunFam" id="3.30.470.20:FF:000026">
    <property type="entry name" value="Carbamoyl-phosphate synthase large chain"/>
    <property type="match status" value="1"/>
</dbReference>
<comment type="cofactor">
    <cofactor evidence="1">
        <name>Mn(2+)</name>
        <dbReference type="ChEBI" id="CHEBI:29035"/>
    </cofactor>
</comment>
<evidence type="ECO:0000256" key="12">
    <source>
        <dbReference type="ARBA" id="ARBA00022842"/>
    </source>
</evidence>
<evidence type="ECO:0000256" key="17">
    <source>
        <dbReference type="ARBA" id="ARBA00057223"/>
    </source>
</evidence>
<dbReference type="Pfam" id="PF02787">
    <property type="entry name" value="CPSase_L_D3"/>
    <property type="match status" value="1"/>
</dbReference>
<dbReference type="FunFam" id="1.10.1030.10:FF:000002">
    <property type="entry name" value="Carbamoyl-phosphate synthase large chain"/>
    <property type="match status" value="1"/>
</dbReference>
<reference evidence="22" key="1">
    <citation type="submission" date="2016-11" db="EMBL/GenBank/DDBJ databases">
        <authorList>
            <person name="Varghese N."/>
            <person name="Submissions S."/>
        </authorList>
    </citation>
    <scope>NUCLEOTIDE SEQUENCE [LARGE SCALE GENOMIC DNA]</scope>
    <source>
        <strain evidence="22">DSM 1811</strain>
    </source>
</reference>